<feature type="region of interest" description="Disordered" evidence="1">
    <location>
        <begin position="1428"/>
        <end position="1465"/>
    </location>
</feature>
<feature type="domain" description="Pre-C2HC" evidence="2">
    <location>
        <begin position="677"/>
        <end position="742"/>
    </location>
</feature>
<dbReference type="Pfam" id="PF03372">
    <property type="entry name" value="Exo_endo_phos"/>
    <property type="match status" value="1"/>
</dbReference>
<feature type="region of interest" description="Disordered" evidence="1">
    <location>
        <begin position="304"/>
        <end position="332"/>
    </location>
</feature>
<dbReference type="InterPro" id="IPR036691">
    <property type="entry name" value="Endo/exonu/phosph_ase_sf"/>
</dbReference>
<feature type="compositionally biased region" description="Basic residues" evidence="1">
    <location>
        <begin position="312"/>
        <end position="325"/>
    </location>
</feature>
<dbReference type="GO" id="GO:0003824">
    <property type="term" value="F:catalytic activity"/>
    <property type="evidence" value="ECO:0007669"/>
    <property type="project" value="InterPro"/>
</dbReference>
<proteinExistence type="predicted"/>
<dbReference type="SUPFAM" id="SSF56219">
    <property type="entry name" value="DNase I-like"/>
    <property type="match status" value="1"/>
</dbReference>
<evidence type="ECO:0000313" key="3">
    <source>
        <dbReference type="EMBL" id="KAJ8915713.1"/>
    </source>
</evidence>
<gene>
    <name evidence="3" type="ORF">NQ315_000647</name>
</gene>
<feature type="region of interest" description="Disordered" evidence="1">
    <location>
        <begin position="174"/>
        <end position="260"/>
    </location>
</feature>
<evidence type="ECO:0000259" key="2">
    <source>
        <dbReference type="SMART" id="SM00596"/>
    </source>
</evidence>
<evidence type="ECO:0000256" key="1">
    <source>
        <dbReference type="SAM" id="MobiDB-lite"/>
    </source>
</evidence>
<dbReference type="PANTHER" id="PTHR33273">
    <property type="entry name" value="DOMAIN-CONTAINING PROTEIN, PUTATIVE-RELATED"/>
    <property type="match status" value="1"/>
</dbReference>
<accession>A0AAV8VNA1</accession>
<feature type="region of interest" description="Disordered" evidence="1">
    <location>
        <begin position="485"/>
        <end position="594"/>
    </location>
</feature>
<feature type="compositionally biased region" description="Basic and acidic residues" evidence="1">
    <location>
        <begin position="220"/>
        <end position="237"/>
    </location>
</feature>
<feature type="region of interest" description="Disordered" evidence="1">
    <location>
        <begin position="425"/>
        <end position="450"/>
    </location>
</feature>
<dbReference type="InterPro" id="IPR006579">
    <property type="entry name" value="Pre_C2HC_dom"/>
</dbReference>
<dbReference type="EMBL" id="JANEYG010000050">
    <property type="protein sequence ID" value="KAJ8915713.1"/>
    <property type="molecule type" value="Genomic_DNA"/>
</dbReference>
<dbReference type="Gene3D" id="3.60.10.10">
    <property type="entry name" value="Endonuclease/exonuclease/phosphatase"/>
    <property type="match status" value="1"/>
</dbReference>
<feature type="region of interest" description="Disordered" evidence="1">
    <location>
        <begin position="798"/>
        <end position="838"/>
    </location>
</feature>
<dbReference type="SMART" id="SM00596">
    <property type="entry name" value="PRE_C2HC"/>
    <property type="match status" value="1"/>
</dbReference>
<protein>
    <recommendedName>
        <fullName evidence="2">Pre-C2HC domain-containing protein</fullName>
    </recommendedName>
</protein>
<dbReference type="Proteomes" id="UP001159042">
    <property type="component" value="Unassembled WGS sequence"/>
</dbReference>
<evidence type="ECO:0000313" key="4">
    <source>
        <dbReference type="Proteomes" id="UP001159042"/>
    </source>
</evidence>
<name>A0AAV8VNA1_9CUCU</name>
<feature type="compositionally biased region" description="Basic and acidic residues" evidence="1">
    <location>
        <begin position="1442"/>
        <end position="1465"/>
    </location>
</feature>
<feature type="region of interest" description="Disordered" evidence="1">
    <location>
        <begin position="1"/>
        <end position="51"/>
    </location>
</feature>
<dbReference type="PANTHER" id="PTHR33273:SF2">
    <property type="entry name" value="ENDONUCLEASE_EXONUCLEASE_PHOSPHATASE DOMAIN-CONTAINING PROTEIN"/>
    <property type="match status" value="1"/>
</dbReference>
<feature type="region of interest" description="Disordered" evidence="1">
    <location>
        <begin position="1554"/>
        <end position="1593"/>
    </location>
</feature>
<sequence length="1593" mass="175896">MQHLAPSRSGCSEEQPAPAQNVPRATPTSPQPTSAKSKGQQYGGLKGGDKSQTKVLEADKQEHHTYSLQEDRNLRAVIRGVPTGVAEEIKADLVEQGFTVLLYPLLCGESRLNLRNKLLLIKSIIQPQLTYASTAWGHACKTHLKRIQVVENIALRTAVSARWIVRNRDLHRDLEWTPPPTTGGGLRARSRRDAQTAKATAAGFISTSQNWSDICRPRPRHDYSRGLDEPAKEEENRPPAGGPSRRGEAGTGGDPLKGLHLLDIPVGENKFSVQPPANEYGQFPIPPNPPPRMGATFVAPAHDMTTLGGCTSRRRKKRRRKKKSAGRYLPAGGVKPGHEATLRRAFTYRIFRSGLDCVTGNAVEEAAIMDSGANPVSIDHDYCRSAPQNSKKKLDSAAISGNAVEEGAIMDSGANLITMDHNYSRSAQSPHSHLDMETEPVGGSSSSREDSGAIIARLSAENNELRKRVAELTCELAAVRQQATEEAQKAASRHQELMQHLAPSRSGCSEKPAPAQPVPRATPAAPQPTSAKSKGQQKRPRPQVTPDQSGSDDERAKTRRTGEAEKTASTSKDANKAAPQVLPEAPQAEQPKIPPIVLRKQENWSHVSRLLKDRKANYVKAKMIGDNSIAITPATAADYRLITKVLEADKQEYHTYSLHEERNLRAVIRGIPTGISEEEIKADLVEQGFTVLSVHRMTSRRDKRTMPLVLVQVPTNQGNLLQVQRCGALVVRVEKQRQATVATQCHRCQKFGHGQSRCTAQPKCVKCGADHETGRCEKSREEPARCANCSGPHPASYRGCPKYPKPAKKTAEAKKPAATAGGQTQPPRPSAAAVPGKSFAAAAAGTKKQVPPAVASQAQKGPQVDLAGLVGALSQFQTIIAELQKVAQIMPLLQEFLTRLEIDVVALQETRLAENMSTKIPGYVVYRQDRNRRGGGVAVAIKRGIDHYMLQVPQLDTIEAVAVGIRTSRYGEVAVASCYHPPGRTILVQDIEALLTVGPRVIAIGDFNAKAQDWNSRQLNPSGAALRRFLENTVDVVAIGPVEPTFDGQGRFAPDVLDIALLKAIPAETDITSHHEGSSDHNPMQRSTAIPRIETTDDLEAAVVSLETDIRTALERSTTETREVRQANYIGEIPLEAQQLIRDRRAARRRALRSGAPEHRRIANQLSRRVRAALDEHRQETWRRFVESLNPRDNSLWKTQKALKTRRRPVPPLQGEQGIVHTNRDKAEAFADSLELQCRENQLDDEDEEHTALVERRAMRIGQTPEDEEIQVTINGEAIQWSNNVKYLGVHLDRTMTWGHHVAETIRKAKIARARLYPLLCGESRLNLRNKLLLIKSIIQPQLTYASTAWGHACKTHLKRIQAVENIALRTAVSAPWFVRNRDLHRDLEWTPVQEVIKTKAAKVYAKATDHENPLLRAAVDYVPDRAATHRRPRQQLLDPGRVGEERREDRRAPEDNHPADRVEPGQEEILRRAYTYRIFRSGLWGSAFYFFLEFCGPPSPPHSHLVMETEPVGGNSCSREDSGATIARLSAENNELRKRVAELTCELAAVRQQATEETQRAASRHQELMQHLAPSRSGCSEEKPASAQPVPG</sequence>
<feature type="compositionally biased region" description="Basic and acidic residues" evidence="1">
    <location>
        <begin position="552"/>
        <end position="566"/>
    </location>
</feature>
<dbReference type="InterPro" id="IPR005135">
    <property type="entry name" value="Endo/exonuclease/phosphatase"/>
</dbReference>
<dbReference type="Pfam" id="PF07530">
    <property type="entry name" value="PRE_C2HC"/>
    <property type="match status" value="1"/>
</dbReference>
<comment type="caution">
    <text evidence="3">The sequence shown here is derived from an EMBL/GenBank/DDBJ whole genome shotgun (WGS) entry which is preliminary data.</text>
</comment>
<feature type="compositionally biased region" description="Polar residues" evidence="1">
    <location>
        <begin position="26"/>
        <end position="40"/>
    </location>
</feature>
<reference evidence="3 4" key="1">
    <citation type="journal article" date="2023" name="Insect Mol. Biol.">
        <title>Genome sequencing provides insights into the evolution of gene families encoding plant cell wall-degrading enzymes in longhorned beetles.</title>
        <authorList>
            <person name="Shin N.R."/>
            <person name="Okamura Y."/>
            <person name="Kirsch R."/>
            <person name="Pauchet Y."/>
        </authorList>
    </citation>
    <scope>NUCLEOTIDE SEQUENCE [LARGE SCALE GENOMIC DNA]</scope>
    <source>
        <strain evidence="3">EAD_L_NR</strain>
    </source>
</reference>
<keyword evidence="4" id="KW-1185">Reference proteome</keyword>
<organism evidence="3 4">
    <name type="scientific">Exocentrus adspersus</name>
    <dbReference type="NCBI Taxonomy" id="1586481"/>
    <lineage>
        <taxon>Eukaryota</taxon>
        <taxon>Metazoa</taxon>
        <taxon>Ecdysozoa</taxon>
        <taxon>Arthropoda</taxon>
        <taxon>Hexapoda</taxon>
        <taxon>Insecta</taxon>
        <taxon>Pterygota</taxon>
        <taxon>Neoptera</taxon>
        <taxon>Endopterygota</taxon>
        <taxon>Coleoptera</taxon>
        <taxon>Polyphaga</taxon>
        <taxon>Cucujiformia</taxon>
        <taxon>Chrysomeloidea</taxon>
        <taxon>Cerambycidae</taxon>
        <taxon>Lamiinae</taxon>
        <taxon>Acanthocinini</taxon>
        <taxon>Exocentrus</taxon>
    </lineage>
</organism>